<keyword evidence="2" id="KW-1185">Reference proteome</keyword>
<sequence>MEVVELPNLSVEVLRRARTVSATDGLISLIVWANPFESGTEIVLVPVPKLTHLAIEPVRIRVLELLGMKPPSSLEMQPED</sequence>
<comment type="caution">
    <text evidence="1">The sequence shown here is derived from an EMBL/GenBank/DDBJ whole genome shotgun (WGS) entry which is preliminary data.</text>
</comment>
<dbReference type="EMBL" id="JAJGAK010000002">
    <property type="protein sequence ID" value="MCC8363620.1"/>
    <property type="molecule type" value="Genomic_DNA"/>
</dbReference>
<accession>A0ABS8JJ37</accession>
<dbReference type="RefSeq" id="WP_230527252.1">
    <property type="nucleotide sequence ID" value="NZ_JAJGAK010000002.1"/>
</dbReference>
<evidence type="ECO:0000313" key="1">
    <source>
        <dbReference type="EMBL" id="MCC8363620.1"/>
    </source>
</evidence>
<protein>
    <submittedName>
        <fullName evidence="1">Uncharacterized protein</fullName>
    </submittedName>
</protein>
<gene>
    <name evidence="1" type="ORF">LK996_11125</name>
</gene>
<proteinExistence type="predicted"/>
<reference evidence="1" key="1">
    <citation type="submission" date="2021-10" db="EMBL/GenBank/DDBJ databases">
        <authorList>
            <person name="Lyu M."/>
            <person name="Wang X."/>
            <person name="Meng X."/>
            <person name="Xu K."/>
        </authorList>
    </citation>
    <scope>NUCLEOTIDE SEQUENCE</scope>
    <source>
        <strain evidence="1">A6</strain>
    </source>
</reference>
<dbReference type="Proteomes" id="UP001165293">
    <property type="component" value="Unassembled WGS sequence"/>
</dbReference>
<evidence type="ECO:0000313" key="2">
    <source>
        <dbReference type="Proteomes" id="UP001165293"/>
    </source>
</evidence>
<organism evidence="1 2">
    <name type="scientific">Noviluteimonas lactosilytica</name>
    <dbReference type="NCBI Taxonomy" id="2888523"/>
    <lineage>
        <taxon>Bacteria</taxon>
        <taxon>Pseudomonadati</taxon>
        <taxon>Pseudomonadota</taxon>
        <taxon>Gammaproteobacteria</taxon>
        <taxon>Lysobacterales</taxon>
        <taxon>Lysobacteraceae</taxon>
        <taxon>Noviluteimonas</taxon>
    </lineage>
</organism>
<name>A0ABS8JJ37_9GAMM</name>